<feature type="compositionally biased region" description="Polar residues" evidence="1">
    <location>
        <begin position="102"/>
        <end position="111"/>
    </location>
</feature>
<dbReference type="SMART" id="SM00220">
    <property type="entry name" value="S_TKc"/>
    <property type="match status" value="1"/>
</dbReference>
<feature type="compositionally biased region" description="Basic and acidic residues" evidence="1">
    <location>
        <begin position="130"/>
        <end position="142"/>
    </location>
</feature>
<dbReference type="EMBL" id="LTAN01000001">
    <property type="protein sequence ID" value="OBR16370.1"/>
    <property type="molecule type" value="Genomic_DNA"/>
</dbReference>
<organism evidence="3 4">
    <name type="scientific">Colletotrichum higginsianum (strain IMI 349063)</name>
    <name type="common">Crucifer anthracnose fungus</name>
    <dbReference type="NCBI Taxonomy" id="759273"/>
    <lineage>
        <taxon>Eukaryota</taxon>
        <taxon>Fungi</taxon>
        <taxon>Dikarya</taxon>
        <taxon>Ascomycota</taxon>
        <taxon>Pezizomycotina</taxon>
        <taxon>Sordariomycetes</taxon>
        <taxon>Hypocreomycetidae</taxon>
        <taxon>Glomerellales</taxon>
        <taxon>Glomerellaceae</taxon>
        <taxon>Colletotrichum</taxon>
        <taxon>Colletotrichum destructivum species complex</taxon>
    </lineage>
</organism>
<evidence type="ECO:0000256" key="1">
    <source>
        <dbReference type="SAM" id="MobiDB-lite"/>
    </source>
</evidence>
<evidence type="ECO:0000313" key="4">
    <source>
        <dbReference type="Proteomes" id="UP000092177"/>
    </source>
</evidence>
<dbReference type="KEGG" id="chig:CH63R_01550"/>
<dbReference type="OrthoDB" id="1046782at2759"/>
<dbReference type="RefSeq" id="XP_018164887.1">
    <property type="nucleotide sequence ID" value="XM_018296525.1"/>
</dbReference>
<protein>
    <submittedName>
        <fullName evidence="3">Protein kinase domain-containing protein</fullName>
    </submittedName>
</protein>
<dbReference type="GO" id="GO:0004674">
    <property type="term" value="F:protein serine/threonine kinase activity"/>
    <property type="evidence" value="ECO:0007669"/>
    <property type="project" value="TreeGrafter"/>
</dbReference>
<dbReference type="PANTHER" id="PTHR24359:SF37">
    <property type="entry name" value="PROTEIN KINASE DOMAIN-CONTAINING PROTEIN"/>
    <property type="match status" value="1"/>
</dbReference>
<name>A0A1B7YWF7_COLHI</name>
<keyword evidence="3" id="KW-0808">Transferase</keyword>
<dbReference type="GeneID" id="28860632"/>
<comment type="caution">
    <text evidence="3">The sequence shown here is derived from an EMBL/GenBank/DDBJ whole genome shotgun (WGS) entry which is preliminary data.</text>
</comment>
<dbReference type="InterPro" id="IPR011009">
    <property type="entry name" value="Kinase-like_dom_sf"/>
</dbReference>
<evidence type="ECO:0000259" key="2">
    <source>
        <dbReference type="PROSITE" id="PS50011"/>
    </source>
</evidence>
<feature type="compositionally biased region" description="Polar residues" evidence="1">
    <location>
        <begin position="745"/>
        <end position="756"/>
    </location>
</feature>
<feature type="region of interest" description="Disordered" evidence="1">
    <location>
        <begin position="15"/>
        <end position="37"/>
    </location>
</feature>
<dbReference type="Pfam" id="PF00069">
    <property type="entry name" value="Pkinase"/>
    <property type="match status" value="1"/>
</dbReference>
<feature type="region of interest" description="Disordered" evidence="1">
    <location>
        <begin position="743"/>
        <end position="768"/>
    </location>
</feature>
<feature type="region of interest" description="Disordered" evidence="1">
    <location>
        <begin position="684"/>
        <end position="711"/>
    </location>
</feature>
<dbReference type="Proteomes" id="UP000092177">
    <property type="component" value="Chromosome 1"/>
</dbReference>
<dbReference type="CDD" id="cd00180">
    <property type="entry name" value="PKc"/>
    <property type="match status" value="1"/>
</dbReference>
<dbReference type="GO" id="GO:0005524">
    <property type="term" value="F:ATP binding"/>
    <property type="evidence" value="ECO:0007669"/>
    <property type="project" value="InterPro"/>
</dbReference>
<proteinExistence type="predicted"/>
<gene>
    <name evidence="3" type="ORF">CH63R_01550</name>
</gene>
<sequence>MAVDQSEYVPFGVAGEFNHDSSAHGGVNVNGNNPENPALRLTADDGTETELGNVENVEPVAGGLVRAMTGLENDLSSVRSLIKSKTPSDVQTIVIDHGDTAQLQQQDQEGQVSAPESPGNDLAGIGGTLGEERMEADDKLELSDAEGEDADDLWSLLDDNLITPPPHDGKKFLPLNELRRIIAKPKVRRALRSIFPDEKAAEYANAVCNRTIYNDNQRTTRQRMFAILVLTENIGALPSLIDEDLHDAHLPFQEVRDEGGKKWYLCCKGKDGTRIRFEGSRKWTNPKIKSFVDKQWHFLSPFFDMLANKPLAYLLEPMVILPFLDGDEGHHNTVYGGYSTVWRVKIHHAHHNYTHRAEPYFAIKKLLSVDKRAFNQELQALKTFNRQGHKHLTKLLATYEYHGYRFFLFPWADGNLREFWQRFDRPKPSLQLVKWVAEQFAGLASGLELIQHPPRDSMKVEDPKDYGRHGDLKPENVLWFRDSDQPHNVPGDGNLKITDFGLTRFHRDITKSKDNARGLGVSLTYKAPEVDVVDRVSQAYDLWTMGLLLLEFVTWYLKGWEGVDEFSKNRSKDDVGNEFSMDTFYNLGTQNGRTVAILKPSVKKVCDFISYCFFGCSCKAQWAQHLHQDPHCSLFLHVLITYITHHLIRVNYNERDTSKEVAQKLKDMAEKCARDPQYAWYGCPKPPNKSDTARTDNTVSDDGYGGADRQEVADSCHTSPETCFHDIYKPDPMEDVVALDDLRNDTPTPTRRTFANGSDVMPPPRSNTTMQQALHEQTPETMGFPYQYQFTSALTHSPPPSPHFTSQASTITENGDEERLTLKRDRDDIFNDSLGREVKQPKLDANGMGL</sequence>
<dbReference type="Gene3D" id="1.10.510.10">
    <property type="entry name" value="Transferase(Phosphotransferase) domain 1"/>
    <property type="match status" value="1"/>
</dbReference>
<keyword evidence="4" id="KW-1185">Reference proteome</keyword>
<dbReference type="AlphaFoldDB" id="A0A1B7YWF7"/>
<evidence type="ECO:0000313" key="3">
    <source>
        <dbReference type="EMBL" id="OBR16370.1"/>
    </source>
</evidence>
<dbReference type="InterPro" id="IPR000719">
    <property type="entry name" value="Prot_kinase_dom"/>
</dbReference>
<accession>A0A1B7YWF7</accession>
<feature type="region of interest" description="Disordered" evidence="1">
    <location>
        <begin position="797"/>
        <end position="817"/>
    </location>
</feature>
<feature type="region of interest" description="Disordered" evidence="1">
    <location>
        <begin position="102"/>
        <end position="145"/>
    </location>
</feature>
<dbReference type="PROSITE" id="PS50011">
    <property type="entry name" value="PROTEIN_KINASE_DOM"/>
    <property type="match status" value="1"/>
</dbReference>
<dbReference type="PANTHER" id="PTHR24359">
    <property type="entry name" value="SERINE/THREONINE-PROTEIN KINASE SBK1"/>
    <property type="match status" value="1"/>
</dbReference>
<feature type="compositionally biased region" description="Polar residues" evidence="1">
    <location>
        <begin position="804"/>
        <end position="813"/>
    </location>
</feature>
<reference evidence="4" key="1">
    <citation type="journal article" date="2017" name="BMC Genomics">
        <title>Gapless genome assembly of Colletotrichum higginsianum reveals chromosome structure and association of transposable elements with secondary metabolite gene clusters.</title>
        <authorList>
            <person name="Dallery J.-F."/>
            <person name="Lapalu N."/>
            <person name="Zampounis A."/>
            <person name="Pigne S."/>
            <person name="Luyten I."/>
            <person name="Amselem J."/>
            <person name="Wittenberg A.H.J."/>
            <person name="Zhou S."/>
            <person name="de Queiroz M.V."/>
            <person name="Robin G.P."/>
            <person name="Auger A."/>
            <person name="Hainaut M."/>
            <person name="Henrissat B."/>
            <person name="Kim K.-T."/>
            <person name="Lee Y.-H."/>
            <person name="Lespinet O."/>
            <person name="Schwartz D.C."/>
            <person name="Thon M.R."/>
            <person name="O'Connell R.J."/>
        </authorList>
    </citation>
    <scope>NUCLEOTIDE SEQUENCE [LARGE SCALE GENOMIC DNA]</scope>
    <source>
        <strain evidence="4">IMI 349063</strain>
    </source>
</reference>
<dbReference type="VEuPathDB" id="FungiDB:CH63R_01550"/>
<feature type="domain" description="Protein kinase" evidence="2">
    <location>
        <begin position="327"/>
        <end position="681"/>
    </location>
</feature>
<keyword evidence="3" id="KW-0418">Kinase</keyword>
<dbReference type="SUPFAM" id="SSF56112">
    <property type="entry name" value="Protein kinase-like (PK-like)"/>
    <property type="match status" value="1"/>
</dbReference>